<evidence type="ECO:0000259" key="3">
    <source>
        <dbReference type="Pfam" id="PF08242"/>
    </source>
</evidence>
<organism evidence="4 5">
    <name type="scientific">Mortierella isabellina</name>
    <name type="common">Filamentous fungus</name>
    <name type="synonym">Umbelopsis isabellina</name>
    <dbReference type="NCBI Taxonomy" id="91625"/>
    <lineage>
        <taxon>Eukaryota</taxon>
        <taxon>Fungi</taxon>
        <taxon>Fungi incertae sedis</taxon>
        <taxon>Mucoromycota</taxon>
        <taxon>Mucoromycotina</taxon>
        <taxon>Umbelopsidomycetes</taxon>
        <taxon>Umbelopsidales</taxon>
        <taxon>Umbelopsidaceae</taxon>
        <taxon>Umbelopsis</taxon>
    </lineage>
</organism>
<dbReference type="InterPro" id="IPR029063">
    <property type="entry name" value="SAM-dependent_MTases_sf"/>
</dbReference>
<accession>A0A8H7PQS7</accession>
<dbReference type="PANTHER" id="PTHR42912">
    <property type="entry name" value="METHYLTRANSFERASE"/>
    <property type="match status" value="1"/>
</dbReference>
<dbReference type="EMBL" id="JAEPQZ010000008">
    <property type="protein sequence ID" value="KAG2178065.1"/>
    <property type="molecule type" value="Genomic_DNA"/>
</dbReference>
<evidence type="ECO:0000313" key="4">
    <source>
        <dbReference type="EMBL" id="KAG2178065.1"/>
    </source>
</evidence>
<comment type="caution">
    <text evidence="4">The sequence shown here is derived from an EMBL/GenBank/DDBJ whole genome shotgun (WGS) entry which is preliminary data.</text>
</comment>
<feature type="region of interest" description="Disordered" evidence="1">
    <location>
        <begin position="1"/>
        <end position="23"/>
    </location>
</feature>
<keyword evidence="5" id="KW-1185">Reference proteome</keyword>
<dbReference type="GO" id="GO:0008168">
    <property type="term" value="F:methyltransferase activity"/>
    <property type="evidence" value="ECO:0007669"/>
    <property type="project" value="TreeGrafter"/>
</dbReference>
<keyword evidence="2" id="KW-0812">Transmembrane</keyword>
<evidence type="ECO:0000256" key="1">
    <source>
        <dbReference type="SAM" id="MobiDB-lite"/>
    </source>
</evidence>
<evidence type="ECO:0000256" key="2">
    <source>
        <dbReference type="SAM" id="Phobius"/>
    </source>
</evidence>
<dbReference type="Gene3D" id="3.40.50.150">
    <property type="entry name" value="Vaccinia Virus protein VP39"/>
    <property type="match status" value="1"/>
</dbReference>
<dbReference type="Proteomes" id="UP000654370">
    <property type="component" value="Unassembled WGS sequence"/>
</dbReference>
<dbReference type="InterPro" id="IPR050508">
    <property type="entry name" value="Methyltransf_Superfamily"/>
</dbReference>
<proteinExistence type="predicted"/>
<dbReference type="InterPro" id="IPR013217">
    <property type="entry name" value="Methyltransf_12"/>
</dbReference>
<reference evidence="4" key="1">
    <citation type="submission" date="2020-12" db="EMBL/GenBank/DDBJ databases">
        <title>Metabolic potential, ecology and presence of endohyphal bacteria is reflected in genomic diversity of Mucoromycotina.</title>
        <authorList>
            <person name="Muszewska A."/>
            <person name="Okrasinska A."/>
            <person name="Steczkiewicz K."/>
            <person name="Drgas O."/>
            <person name="Orlowska M."/>
            <person name="Perlinska-Lenart U."/>
            <person name="Aleksandrzak-Piekarczyk T."/>
            <person name="Szatraj K."/>
            <person name="Zielenkiewicz U."/>
            <person name="Pilsyk S."/>
            <person name="Malc E."/>
            <person name="Mieczkowski P."/>
            <person name="Kruszewska J.S."/>
            <person name="Biernat P."/>
            <person name="Pawlowska J."/>
        </authorList>
    </citation>
    <scope>NUCLEOTIDE SEQUENCE</scope>
    <source>
        <strain evidence="4">WA0000067209</strain>
    </source>
</reference>
<dbReference type="SUPFAM" id="SSF53335">
    <property type="entry name" value="S-adenosyl-L-methionine-dependent methyltransferases"/>
    <property type="match status" value="1"/>
</dbReference>
<dbReference type="Pfam" id="PF08242">
    <property type="entry name" value="Methyltransf_12"/>
    <property type="match status" value="1"/>
</dbReference>
<keyword evidence="2" id="KW-1133">Transmembrane helix</keyword>
<evidence type="ECO:0000313" key="5">
    <source>
        <dbReference type="Proteomes" id="UP000654370"/>
    </source>
</evidence>
<dbReference type="OrthoDB" id="416496at2759"/>
<name>A0A8H7PQS7_MORIS</name>
<keyword evidence="2" id="KW-0472">Membrane</keyword>
<dbReference type="PANTHER" id="PTHR42912:SF83">
    <property type="entry name" value="METHYLTRANSFERASE TYPE 11 DOMAIN-CONTAINING PROTEIN"/>
    <property type="match status" value="1"/>
</dbReference>
<feature type="transmembrane region" description="Helical" evidence="2">
    <location>
        <begin position="36"/>
        <end position="58"/>
    </location>
</feature>
<sequence>MAKPKRPIRPTYQAKPSNVNPPAHVAKTASRSTPKVIPLVIGGALLYFGATYTTMLVYKSKQDTQKDIERIESNEEVTTINPENFDTTTIWNKIAGDYDKEISTDEFWMGIGLLRRWLIGKARGDVLEVSAGTCRNGKYYKPDQVTSLMFTDKSEAMLDQAQSKFSEYKDKFKNAFISFQQASIQEVGQLKGQKFDTVIDTFGLCSCDDPVEALVSLANACKDNEDSRILLLEHGKSHYDWLNNLLDKNADKHVTKWGCWWNRDFMTIFNDERVTKELDIEQVSRWHLGTTYYVVAKRKSASKTQA</sequence>
<dbReference type="AlphaFoldDB" id="A0A8H7PQS7"/>
<protein>
    <recommendedName>
        <fullName evidence="3">Methyltransferase type 12 domain-containing protein</fullName>
    </recommendedName>
</protein>
<gene>
    <name evidence="4" type="ORF">INT43_003318</name>
</gene>
<feature type="domain" description="Methyltransferase type 12" evidence="3">
    <location>
        <begin position="127"/>
        <end position="224"/>
    </location>
</feature>